<proteinExistence type="predicted"/>
<dbReference type="OrthoDB" id="3414915at2"/>
<dbReference type="InterPro" id="IPR041654">
    <property type="entry name" value="StyA_sbd"/>
</dbReference>
<dbReference type="Proteomes" id="UP000192674">
    <property type="component" value="Unassembled WGS sequence"/>
</dbReference>
<evidence type="ECO:0000313" key="3">
    <source>
        <dbReference type="Proteomes" id="UP000192674"/>
    </source>
</evidence>
<sequence>MGMRLLVVGAGETALQMAAHIRNGGGHATVLTPTPPEAVAASPVRSTQVKVWRTRGQERSLGFDLWPEAPQIRGIWCQAVEQGRVLFEWRGTLTNPAVSVNQPDRFAAWLGILDDRGVRIHAETRQPITAAYVDRLAQDHDLVVVTTSPKDSDLAELFPADPAFPALPPARQLLAVYLDGVEPTPGNYVQLALLPEGEILLIPAYFGDRTTSEGRTCHIVLMEARPGTALDTFRDVKDPAARSELLLRLLREFAPSVAARCGRATLADARGTMAGAVTPVVRQPVSHLPLSGRPVASLGDLAIQMDPLAAQGANSHSDGAAIFARRALAHSGPFDEAFLTACSDEWRQQRAYPASRLTSLLLEPPPPVRQLLAEAAGQPELADTIVRLFETPWALEQLLSAPVG</sequence>
<protein>
    <recommendedName>
        <fullName evidence="1">Styrene monooxygenase StyA putative substrate binding domain-containing protein</fullName>
    </recommendedName>
</protein>
<evidence type="ECO:0000259" key="1">
    <source>
        <dbReference type="Pfam" id="PF17885"/>
    </source>
</evidence>
<feature type="domain" description="Styrene monooxygenase StyA putative substrate binding" evidence="1">
    <location>
        <begin position="153"/>
        <end position="260"/>
    </location>
</feature>
<dbReference type="Gene3D" id="3.50.50.60">
    <property type="entry name" value="FAD/NAD(P)-binding domain"/>
    <property type="match status" value="1"/>
</dbReference>
<dbReference type="AlphaFoldDB" id="A0A1Y5Y4F2"/>
<organism evidence="2 3">
    <name type="scientific">Kibdelosporangium aridum</name>
    <dbReference type="NCBI Taxonomy" id="2030"/>
    <lineage>
        <taxon>Bacteria</taxon>
        <taxon>Bacillati</taxon>
        <taxon>Actinomycetota</taxon>
        <taxon>Actinomycetes</taxon>
        <taxon>Pseudonocardiales</taxon>
        <taxon>Pseudonocardiaceae</taxon>
        <taxon>Kibdelosporangium</taxon>
    </lineage>
</organism>
<dbReference type="SUPFAM" id="SSF51905">
    <property type="entry name" value="FAD/NAD(P)-binding domain"/>
    <property type="match status" value="1"/>
</dbReference>
<keyword evidence="3" id="KW-1185">Reference proteome</keyword>
<name>A0A1Y5Y4F2_KIBAR</name>
<gene>
    <name evidence="2" type="ORF">SAMN05661093_08703</name>
</gene>
<dbReference type="EMBL" id="FWXV01000010">
    <property type="protein sequence ID" value="SMD24657.1"/>
    <property type="molecule type" value="Genomic_DNA"/>
</dbReference>
<dbReference type="Gene3D" id="3.30.9.40">
    <property type="match status" value="1"/>
</dbReference>
<accession>A0A1Y5Y4F2</accession>
<dbReference type="Pfam" id="PF17885">
    <property type="entry name" value="Smoa_sbd"/>
    <property type="match status" value="1"/>
</dbReference>
<dbReference type="InterPro" id="IPR036188">
    <property type="entry name" value="FAD/NAD-bd_sf"/>
</dbReference>
<dbReference type="RefSeq" id="WP_143446980.1">
    <property type="nucleotide sequence ID" value="NZ_FWXV01000010.1"/>
</dbReference>
<reference evidence="2 3" key="1">
    <citation type="submission" date="2017-04" db="EMBL/GenBank/DDBJ databases">
        <authorList>
            <person name="Afonso C.L."/>
            <person name="Miller P.J."/>
            <person name="Scott M.A."/>
            <person name="Spackman E."/>
            <person name="Goraichik I."/>
            <person name="Dimitrov K.M."/>
            <person name="Suarez D.L."/>
            <person name="Swayne D.E."/>
        </authorList>
    </citation>
    <scope>NUCLEOTIDE SEQUENCE [LARGE SCALE GENOMIC DNA]</scope>
    <source>
        <strain evidence="2 3">DSM 43828</strain>
    </source>
</reference>
<evidence type="ECO:0000313" key="2">
    <source>
        <dbReference type="EMBL" id="SMD24657.1"/>
    </source>
</evidence>